<reference evidence="12 13" key="1">
    <citation type="submission" date="2018-07" db="EMBL/GenBank/DDBJ databases">
        <title>Genome sequences of Haloplanus sp. CBA1112.</title>
        <authorList>
            <person name="Kim Y.B."/>
            <person name="Roh S.W."/>
        </authorList>
    </citation>
    <scope>NUCLEOTIDE SEQUENCE [LARGE SCALE GENOMIC DNA]</scope>
    <source>
        <strain evidence="12 13">CBA1112</strain>
        <plasmid evidence="13">pcba1112-01</plasmid>
    </source>
</reference>
<evidence type="ECO:0000256" key="7">
    <source>
        <dbReference type="ARBA" id="ARBA00023015"/>
    </source>
</evidence>
<dbReference type="Proteomes" id="UP000252985">
    <property type="component" value="Plasmid pCBA1112-01"/>
</dbReference>
<evidence type="ECO:0000256" key="6">
    <source>
        <dbReference type="ARBA" id="ARBA00022833"/>
    </source>
</evidence>
<dbReference type="Pfam" id="PF00382">
    <property type="entry name" value="TFIIB"/>
    <property type="match status" value="2"/>
</dbReference>
<dbReference type="SUPFAM" id="SSF47954">
    <property type="entry name" value="Cyclin-like"/>
    <property type="match status" value="2"/>
</dbReference>
<accession>A0A345E8I8</accession>
<feature type="domain" description="Cyclin-like" evidence="11">
    <location>
        <begin position="135"/>
        <end position="216"/>
    </location>
</feature>
<gene>
    <name evidence="9" type="primary">tfb</name>
    <name evidence="12" type="ORF">DU484_00865</name>
</gene>
<dbReference type="RefSeq" id="WP_114604834.1">
    <property type="nucleotide sequence ID" value="NZ_CP031147.1"/>
</dbReference>
<proteinExistence type="inferred from homology"/>
<feature type="repeat" description="2" evidence="9">
    <location>
        <begin position="229"/>
        <end position="310"/>
    </location>
</feature>
<geneLocation type="plasmid" evidence="13">
    <name>pcba1112-01</name>
</geneLocation>
<dbReference type="PANTHER" id="PTHR11618:SF13">
    <property type="entry name" value="TRANSCRIPTION INITIATION FACTOR IIB"/>
    <property type="match status" value="1"/>
</dbReference>
<dbReference type="SMART" id="SM00385">
    <property type="entry name" value="CYCLIN"/>
    <property type="match status" value="2"/>
</dbReference>
<evidence type="ECO:0000256" key="1">
    <source>
        <dbReference type="ARBA" id="ARBA00010857"/>
    </source>
</evidence>
<evidence type="ECO:0000256" key="10">
    <source>
        <dbReference type="SAM" id="MobiDB-lite"/>
    </source>
</evidence>
<comment type="similarity">
    <text evidence="1 9">Belongs to the TFIIB family.</text>
</comment>
<evidence type="ECO:0000256" key="3">
    <source>
        <dbReference type="ARBA" id="ARBA00022723"/>
    </source>
</evidence>
<dbReference type="InterPro" id="IPR023484">
    <property type="entry name" value="TFIIB_arc"/>
</dbReference>
<dbReference type="HAMAP" id="MF_00383">
    <property type="entry name" value="TF2B_arch"/>
    <property type="match status" value="1"/>
</dbReference>
<dbReference type="InterPro" id="IPR023486">
    <property type="entry name" value="TFIIB_CS"/>
</dbReference>
<keyword evidence="12" id="KW-0396">Initiation factor</keyword>
<feature type="region of interest" description="Disordered" evidence="10">
    <location>
        <begin position="75"/>
        <end position="107"/>
    </location>
</feature>
<name>A0A345E8I8_9EURY</name>
<feature type="binding site" evidence="9">
    <location>
        <position position="44"/>
    </location>
    <ligand>
        <name>Zn(2+)</name>
        <dbReference type="ChEBI" id="CHEBI:29105"/>
    </ligand>
</feature>
<dbReference type="InterPro" id="IPR013763">
    <property type="entry name" value="Cyclin-like_dom"/>
</dbReference>
<dbReference type="GO" id="GO:0003743">
    <property type="term" value="F:translation initiation factor activity"/>
    <property type="evidence" value="ECO:0007669"/>
    <property type="project" value="UniProtKB-KW"/>
</dbReference>
<dbReference type="PANTHER" id="PTHR11618">
    <property type="entry name" value="TRANSCRIPTION INITIATION FACTOR IIB-RELATED"/>
    <property type="match status" value="1"/>
</dbReference>
<protein>
    <recommendedName>
        <fullName evidence="2 9">Transcription initiation factor IIB</fullName>
        <shortName evidence="9">TFIIB</shortName>
    </recommendedName>
</protein>
<dbReference type="InterPro" id="IPR000812">
    <property type="entry name" value="TFIIB"/>
</dbReference>
<evidence type="ECO:0000313" key="13">
    <source>
        <dbReference type="Proteomes" id="UP000252985"/>
    </source>
</evidence>
<dbReference type="GO" id="GO:0008270">
    <property type="term" value="F:zinc ion binding"/>
    <property type="evidence" value="ECO:0007669"/>
    <property type="project" value="UniProtKB-UniRule"/>
</dbReference>
<keyword evidence="4 9" id="KW-0677">Repeat</keyword>
<dbReference type="InterPro" id="IPR036915">
    <property type="entry name" value="Cyclin-like_sf"/>
</dbReference>
<keyword evidence="5" id="KW-0863">Zinc-finger</keyword>
<feature type="binding site" evidence="9">
    <location>
        <position position="28"/>
    </location>
    <ligand>
        <name>Zn(2+)</name>
        <dbReference type="ChEBI" id="CHEBI:29105"/>
    </ligand>
</feature>
<dbReference type="SUPFAM" id="SSF57783">
    <property type="entry name" value="Zinc beta-ribbon"/>
    <property type="match status" value="1"/>
</dbReference>
<dbReference type="GO" id="GO:0097550">
    <property type="term" value="C:transcription preinitiation complex"/>
    <property type="evidence" value="ECO:0007669"/>
    <property type="project" value="TreeGrafter"/>
</dbReference>
<feature type="repeat" description="1" evidence="9">
    <location>
        <begin position="135"/>
        <end position="218"/>
    </location>
</feature>
<evidence type="ECO:0000313" key="12">
    <source>
        <dbReference type="EMBL" id="AXG08510.1"/>
    </source>
</evidence>
<dbReference type="GeneID" id="37285485"/>
<evidence type="ECO:0000256" key="5">
    <source>
        <dbReference type="ARBA" id="ARBA00022771"/>
    </source>
</evidence>
<keyword evidence="12" id="KW-0614">Plasmid</keyword>
<dbReference type="GO" id="GO:0017025">
    <property type="term" value="F:TBP-class protein binding"/>
    <property type="evidence" value="ECO:0007669"/>
    <property type="project" value="InterPro"/>
</dbReference>
<dbReference type="AlphaFoldDB" id="A0A345E8I8"/>
<evidence type="ECO:0000259" key="11">
    <source>
        <dbReference type="SMART" id="SM00385"/>
    </source>
</evidence>
<keyword evidence="3 9" id="KW-0479">Metal-binding</keyword>
<dbReference type="PROSITE" id="PS00782">
    <property type="entry name" value="TFIIB"/>
    <property type="match status" value="1"/>
</dbReference>
<dbReference type="Gene3D" id="1.10.472.170">
    <property type="match status" value="1"/>
</dbReference>
<dbReference type="InterPro" id="IPR013150">
    <property type="entry name" value="TFIIB_cyclin"/>
</dbReference>
<evidence type="ECO:0000256" key="2">
    <source>
        <dbReference type="ARBA" id="ARBA00013932"/>
    </source>
</evidence>
<feature type="binding site" evidence="9">
    <location>
        <position position="25"/>
    </location>
    <ligand>
        <name>Zn(2+)</name>
        <dbReference type="ChEBI" id="CHEBI:29105"/>
    </ligand>
</feature>
<evidence type="ECO:0000256" key="4">
    <source>
        <dbReference type="ARBA" id="ARBA00022737"/>
    </source>
</evidence>
<organism evidence="12 13">
    <name type="scientific">Haloplanus rubicundus</name>
    <dbReference type="NCBI Taxonomy" id="1547898"/>
    <lineage>
        <taxon>Archaea</taxon>
        <taxon>Methanobacteriati</taxon>
        <taxon>Methanobacteriota</taxon>
        <taxon>Stenosarchaea group</taxon>
        <taxon>Halobacteria</taxon>
        <taxon>Halobacteriales</taxon>
        <taxon>Haloferacaceae</taxon>
        <taxon>Haloplanus</taxon>
    </lineage>
</organism>
<evidence type="ECO:0000256" key="8">
    <source>
        <dbReference type="ARBA" id="ARBA00023163"/>
    </source>
</evidence>
<dbReference type="KEGG" id="haq:DU484_00865"/>
<keyword evidence="8 9" id="KW-0804">Transcription</keyword>
<dbReference type="PRINTS" id="PR00685">
    <property type="entry name" value="TIFACTORIIB"/>
</dbReference>
<sequence>MSLRNVYERTFDEDVPAAERSSSGCPECGGLVHTNSIETVCDDCGLVLEDCPIDHGPEWCAFDEAEHIERTRTGPALTPTRHDRGLSSEIGFDQTDANGTTLSGRKRSQIGRLRREHRRGRWSSKAEQNLAHGFSEVRRIVGALDLPRSLRDQACRLYRTAAGEDLIRGRSIEAMAAASVYAACRCAGLPRTLQEVSVTSAVSHEGVQNAYSVLNRELELPTVPMEPLEYVPKVTSALGLSAGTRQRAAALAKQAVRTGVANGYNPAGVAAGCVYQAAREQDERVTQAALADAAEVTPMTVRVRSNELQTVLDGGDDQPRRGNA</sequence>
<evidence type="ECO:0000256" key="9">
    <source>
        <dbReference type="HAMAP-Rule" id="MF_00383"/>
    </source>
</evidence>
<keyword evidence="7 9" id="KW-0805">Transcription regulation</keyword>
<dbReference type="EMBL" id="CP031147">
    <property type="protein sequence ID" value="AXG08510.1"/>
    <property type="molecule type" value="Genomic_DNA"/>
</dbReference>
<dbReference type="InterPro" id="IPR013137">
    <property type="entry name" value="Znf_TFIIB"/>
</dbReference>
<feature type="domain" description="Cyclin-like" evidence="11">
    <location>
        <begin position="229"/>
        <end position="310"/>
    </location>
</feature>
<keyword evidence="12" id="KW-0648">Protein biosynthesis</keyword>
<keyword evidence="6 9" id="KW-0862">Zinc</keyword>
<dbReference type="Gene3D" id="1.10.472.10">
    <property type="entry name" value="Cyclin-like"/>
    <property type="match status" value="1"/>
</dbReference>
<comment type="function">
    <text evidence="9">Stabilizes TBP binding to an archaeal box-A promoter. Also responsible for recruiting RNA polymerase II to the pre-initiation complex (DNA-TBP-TFIIB).</text>
</comment>
<dbReference type="GO" id="GO:0070897">
    <property type="term" value="P:transcription preinitiation complex assembly"/>
    <property type="evidence" value="ECO:0007669"/>
    <property type="project" value="InterPro"/>
</dbReference>
<dbReference type="Pfam" id="PF08271">
    <property type="entry name" value="Zn_Ribbon_TF"/>
    <property type="match status" value="1"/>
</dbReference>
<dbReference type="GO" id="GO:0003700">
    <property type="term" value="F:DNA-binding transcription factor activity"/>
    <property type="evidence" value="ECO:0007669"/>
    <property type="project" value="UniProtKB-UniRule"/>
</dbReference>
<feature type="binding site" evidence="9">
    <location>
        <position position="41"/>
    </location>
    <ligand>
        <name>Zn(2+)</name>
        <dbReference type="ChEBI" id="CHEBI:29105"/>
    </ligand>
</feature>